<dbReference type="GO" id="GO:0005634">
    <property type="term" value="C:nucleus"/>
    <property type="evidence" value="ECO:0007669"/>
    <property type="project" value="UniProtKB-SubCell"/>
</dbReference>
<evidence type="ECO:0000259" key="4">
    <source>
        <dbReference type="SMART" id="SM00906"/>
    </source>
</evidence>
<comment type="subcellular location">
    <subcellularLocation>
        <location evidence="1">Nucleus</location>
    </subcellularLocation>
</comment>
<sequence length="845" mass="93780">MSERIRQLEDALAILQSRVSNETHPLLRDELLSLKVRKPEDERETQMGSGSGGGGAGGAGDEGGEGEEFVDAFGTLSISDKGSSMFFGAAGGTERLLMNDDESFPTPQPSIATATSPASTRDSASPSLHSVSPSILRFSASFPFTPMGSTPAKIQELIESHLPPWDRAQILVSVYLENAGWIYRAVSPEQVTEELLPIIYQRASGVPEQQVQLQHDELHTANTYSGPHDLALLLMIFAIGALVDLQQEPYNAEAEHYYHLAKAAITLQNVLEKPEMATIQALQLLSIYSAMYQTDVAGHETNMEMSWGLIRLCVQLAETIGLHRDSARWGLSPKEVQRRRALFWDLYTREVWQSLSTGRPPSITLPYVDCQFPLDSEAKINEQGKTDEGFGSWFYRFSCECVAKVAEKTLVAQVPSYATILELDRLVRDFPTPEWPENLPRNTPSMIMIHSVLGHMREVILQSIHRSFFAQALIDDPVNPLRSQYAPSFLSAWRTSAHILKEVKEQYSAIPELAARFWSNWTYAFASAIVFGSVVTRGPSCEMAGGALKELDEAVELFSSASKTSRRAAKALNILQRLQAKAHTAYASVNKGPRVLPPSSDLSDLLRVPDDEGEDELALYGGRTRLVSKRTTPSPSASVVMSPSPEAQTRPHSQLLLPSSANHDQERSSMFASPSADWASNTTSADTHGDWDAETQAGYAQEYEYGYAQRVCAYEAEQRQQNPRQPTQPEPQQYQHMAKEPYHWEWTAPLNTAASTNGFTSMGSYRQDGTLQHQQPYSTPHANYETYQPARMMLNNVANNRYHTQSAQFPGFDAFYTSGDSGLNQRWTSFMQDTGIFYGNGGDIS</sequence>
<dbReference type="EMBL" id="ML170258">
    <property type="protein sequence ID" value="TDL15881.1"/>
    <property type="molecule type" value="Genomic_DNA"/>
</dbReference>
<feature type="compositionally biased region" description="Gly residues" evidence="3">
    <location>
        <begin position="49"/>
        <end position="61"/>
    </location>
</feature>
<feature type="compositionally biased region" description="Polar residues" evidence="3">
    <location>
        <begin position="646"/>
        <end position="686"/>
    </location>
</feature>
<keyword evidence="2" id="KW-0539">Nucleus</keyword>
<dbReference type="OrthoDB" id="424974at2759"/>
<gene>
    <name evidence="5" type="ORF">BD410DRAFT_81432</name>
</gene>
<dbReference type="PANTHER" id="PTHR31001:SF56">
    <property type="entry name" value="ZN(2)-C6 FUNGAL-TYPE DOMAIN-CONTAINING PROTEIN"/>
    <property type="match status" value="1"/>
</dbReference>
<dbReference type="VEuPathDB" id="FungiDB:BD410DRAFT_81432"/>
<feature type="compositionally biased region" description="Basic and acidic residues" evidence="3">
    <location>
        <begin position="33"/>
        <end position="45"/>
    </location>
</feature>
<evidence type="ECO:0000256" key="1">
    <source>
        <dbReference type="ARBA" id="ARBA00004123"/>
    </source>
</evidence>
<dbReference type="InterPro" id="IPR007219">
    <property type="entry name" value="XnlR_reg_dom"/>
</dbReference>
<keyword evidence="6" id="KW-1185">Reference proteome</keyword>
<evidence type="ECO:0000313" key="6">
    <source>
        <dbReference type="Proteomes" id="UP000294933"/>
    </source>
</evidence>
<dbReference type="InterPro" id="IPR050613">
    <property type="entry name" value="Sec_Metabolite_Reg"/>
</dbReference>
<proteinExistence type="predicted"/>
<dbReference type="GO" id="GO:0008270">
    <property type="term" value="F:zinc ion binding"/>
    <property type="evidence" value="ECO:0007669"/>
    <property type="project" value="InterPro"/>
</dbReference>
<evidence type="ECO:0000313" key="5">
    <source>
        <dbReference type="EMBL" id="TDL15881.1"/>
    </source>
</evidence>
<feature type="region of interest" description="Disordered" evidence="3">
    <location>
        <begin position="33"/>
        <end position="67"/>
    </location>
</feature>
<dbReference type="AlphaFoldDB" id="A0A4Y7PLM1"/>
<feature type="region of interest" description="Disordered" evidence="3">
    <location>
        <begin position="620"/>
        <end position="690"/>
    </location>
</feature>
<evidence type="ECO:0000256" key="2">
    <source>
        <dbReference type="ARBA" id="ARBA00023242"/>
    </source>
</evidence>
<dbReference type="Proteomes" id="UP000294933">
    <property type="component" value="Unassembled WGS sequence"/>
</dbReference>
<dbReference type="Pfam" id="PF04082">
    <property type="entry name" value="Fungal_trans"/>
    <property type="match status" value="1"/>
</dbReference>
<protein>
    <recommendedName>
        <fullName evidence="4">Xylanolytic transcriptional activator regulatory domain-containing protein</fullName>
    </recommendedName>
</protein>
<accession>A0A4Y7PLM1</accession>
<reference evidence="5 6" key="1">
    <citation type="submission" date="2018-06" db="EMBL/GenBank/DDBJ databases">
        <title>A transcriptomic atlas of mushroom development highlights an independent origin of complex multicellularity.</title>
        <authorList>
            <consortium name="DOE Joint Genome Institute"/>
            <person name="Krizsan K."/>
            <person name="Almasi E."/>
            <person name="Merenyi Z."/>
            <person name="Sahu N."/>
            <person name="Viragh M."/>
            <person name="Koszo T."/>
            <person name="Mondo S."/>
            <person name="Kiss B."/>
            <person name="Balint B."/>
            <person name="Kues U."/>
            <person name="Barry K."/>
            <person name="Hegedus J.C."/>
            <person name="Henrissat B."/>
            <person name="Johnson J."/>
            <person name="Lipzen A."/>
            <person name="Ohm R."/>
            <person name="Nagy I."/>
            <person name="Pangilinan J."/>
            <person name="Yan J."/>
            <person name="Xiong Y."/>
            <person name="Grigoriev I.V."/>
            <person name="Hibbett D.S."/>
            <person name="Nagy L.G."/>
        </authorList>
    </citation>
    <scope>NUCLEOTIDE SEQUENCE [LARGE SCALE GENOMIC DNA]</scope>
    <source>
        <strain evidence="5 6">SZMC22713</strain>
    </source>
</reference>
<name>A0A4Y7PLM1_9AGAM</name>
<evidence type="ECO:0000256" key="3">
    <source>
        <dbReference type="SAM" id="MobiDB-lite"/>
    </source>
</evidence>
<dbReference type="PANTHER" id="PTHR31001">
    <property type="entry name" value="UNCHARACTERIZED TRANSCRIPTIONAL REGULATORY PROTEIN"/>
    <property type="match status" value="1"/>
</dbReference>
<feature type="domain" description="Xylanolytic transcriptional activator regulatory" evidence="4">
    <location>
        <begin position="306"/>
        <end position="379"/>
    </location>
</feature>
<dbReference type="GO" id="GO:0003677">
    <property type="term" value="F:DNA binding"/>
    <property type="evidence" value="ECO:0007669"/>
    <property type="project" value="InterPro"/>
</dbReference>
<feature type="compositionally biased region" description="Polar residues" evidence="3">
    <location>
        <begin position="109"/>
        <end position="122"/>
    </location>
</feature>
<dbReference type="SMART" id="SM00906">
    <property type="entry name" value="Fungal_trans"/>
    <property type="match status" value="1"/>
</dbReference>
<dbReference type="CDD" id="cd12148">
    <property type="entry name" value="fungal_TF_MHR"/>
    <property type="match status" value="1"/>
</dbReference>
<feature type="compositionally biased region" description="Low complexity" evidence="3">
    <location>
        <begin position="633"/>
        <end position="645"/>
    </location>
</feature>
<dbReference type="GO" id="GO:0006351">
    <property type="term" value="P:DNA-templated transcription"/>
    <property type="evidence" value="ECO:0007669"/>
    <property type="project" value="InterPro"/>
</dbReference>
<feature type="region of interest" description="Disordered" evidence="3">
    <location>
        <begin position="98"/>
        <end position="127"/>
    </location>
</feature>
<organism evidence="5 6">
    <name type="scientific">Rickenella mellea</name>
    <dbReference type="NCBI Taxonomy" id="50990"/>
    <lineage>
        <taxon>Eukaryota</taxon>
        <taxon>Fungi</taxon>
        <taxon>Dikarya</taxon>
        <taxon>Basidiomycota</taxon>
        <taxon>Agaricomycotina</taxon>
        <taxon>Agaricomycetes</taxon>
        <taxon>Hymenochaetales</taxon>
        <taxon>Rickenellaceae</taxon>
        <taxon>Rickenella</taxon>
    </lineage>
</organism>